<keyword evidence="1" id="KW-0732">Signal</keyword>
<feature type="chain" id="PRO_5020599219" evidence="1">
    <location>
        <begin position="17"/>
        <end position="193"/>
    </location>
</feature>
<dbReference type="Proteomes" id="UP000295578">
    <property type="component" value="Unassembled WGS sequence"/>
</dbReference>
<dbReference type="RefSeq" id="WP_132200299.1">
    <property type="nucleotide sequence ID" value="NZ_SMKY01000144.1"/>
</dbReference>
<keyword evidence="3" id="KW-1185">Reference proteome</keyword>
<protein>
    <submittedName>
        <fullName evidence="2">Uncharacterized protein</fullName>
    </submittedName>
</protein>
<reference evidence="2 3" key="1">
    <citation type="submission" date="2019-03" db="EMBL/GenBank/DDBJ databases">
        <title>Draft genome sequences of novel Actinobacteria.</title>
        <authorList>
            <person name="Sahin N."/>
            <person name="Ay H."/>
            <person name="Saygin H."/>
        </authorList>
    </citation>
    <scope>NUCLEOTIDE SEQUENCE [LARGE SCALE GENOMIC DNA]</scope>
    <source>
        <strain evidence="2 3">DSM 45941</strain>
    </source>
</reference>
<feature type="signal peptide" evidence="1">
    <location>
        <begin position="1"/>
        <end position="16"/>
    </location>
</feature>
<name>A0A4R5B0T2_9ACTN</name>
<dbReference type="AlphaFoldDB" id="A0A4R5B0T2"/>
<proteinExistence type="predicted"/>
<gene>
    <name evidence="2" type="ORF">E1293_27020</name>
</gene>
<accession>A0A4R5B0T2</accession>
<dbReference type="OrthoDB" id="3480256at2"/>
<organism evidence="2 3">
    <name type="scientific">Actinomadura darangshiensis</name>
    <dbReference type="NCBI Taxonomy" id="705336"/>
    <lineage>
        <taxon>Bacteria</taxon>
        <taxon>Bacillati</taxon>
        <taxon>Actinomycetota</taxon>
        <taxon>Actinomycetes</taxon>
        <taxon>Streptosporangiales</taxon>
        <taxon>Thermomonosporaceae</taxon>
        <taxon>Actinomadura</taxon>
    </lineage>
</organism>
<dbReference type="EMBL" id="SMKY01000144">
    <property type="protein sequence ID" value="TDD76562.1"/>
    <property type="molecule type" value="Genomic_DNA"/>
</dbReference>
<evidence type="ECO:0000313" key="2">
    <source>
        <dbReference type="EMBL" id="TDD76562.1"/>
    </source>
</evidence>
<evidence type="ECO:0000256" key="1">
    <source>
        <dbReference type="SAM" id="SignalP"/>
    </source>
</evidence>
<sequence>MAAAAFAILPAGPAVADTAWTVTPGGPTGFVGSASFGYIDCPNSELGGSVQSGSGLSGFGLFSITSARFGSFADPVSCAGAAGILMRVTATGLPWGFNAMTYTNGVAYGSMTGVTMALHGSDECDATVGGPAGALGTIGASYDNASGMLTLSDGDLEVAAVDSDCDPTLINVGDRFPVQGQFQSKPVHTVTSP</sequence>
<evidence type="ECO:0000313" key="3">
    <source>
        <dbReference type="Proteomes" id="UP000295578"/>
    </source>
</evidence>
<comment type="caution">
    <text evidence="2">The sequence shown here is derived from an EMBL/GenBank/DDBJ whole genome shotgun (WGS) entry which is preliminary data.</text>
</comment>